<comment type="function">
    <text evidence="6">Plays a role in the recruitment of the exosome to pre-rRNA to mediate the 3'-5' end processing of the 5.8S rRNA.</text>
</comment>
<reference evidence="8" key="1">
    <citation type="submission" date="2009-08" db="EMBL/GenBank/DDBJ databases">
        <title>Annotation of Salpingoeca rosetta.</title>
        <authorList>
            <consortium name="The Broad Institute Genome Sequencing Platform"/>
            <person name="Russ C."/>
            <person name="Cuomo C."/>
            <person name="Burger G."/>
            <person name="Gray M.W."/>
            <person name="Holland P.W.H."/>
            <person name="King N."/>
            <person name="Lang F.B.F."/>
            <person name="Roger A.J."/>
            <person name="Ruiz-Trillo I."/>
            <person name="Young S.K."/>
            <person name="Zeng Q."/>
            <person name="Gargeya S."/>
            <person name="Alvarado L."/>
            <person name="Berlin A."/>
            <person name="Chapman S.B."/>
            <person name="Chen Z."/>
            <person name="Freedman E."/>
            <person name="Gellesch M."/>
            <person name="Goldberg J."/>
            <person name="Griggs A."/>
            <person name="Gujja S."/>
            <person name="Heilman E."/>
            <person name="Heiman D."/>
            <person name="Howarth C."/>
            <person name="Mehta T."/>
            <person name="Neiman D."/>
            <person name="Pearson M."/>
            <person name="Roberts A."/>
            <person name="Saif S."/>
            <person name="Shea T."/>
            <person name="Shenoy N."/>
            <person name="Sisk P."/>
            <person name="Stolte C."/>
            <person name="Sykes S."/>
            <person name="White J."/>
            <person name="Yandava C."/>
            <person name="Haas B."/>
            <person name="Nusbaum C."/>
            <person name="Birren B."/>
        </authorList>
    </citation>
    <scope>NUCLEOTIDE SEQUENCE [LARGE SCALE GENOMIC DNA]</scope>
    <source>
        <strain evidence="8">ATCC 50818</strain>
    </source>
</reference>
<keyword evidence="4 6" id="KW-0694">RNA-binding</keyword>
<dbReference type="InParanoid" id="F2TWS8"/>
<evidence type="ECO:0000256" key="5">
    <source>
        <dbReference type="ARBA" id="ARBA00023242"/>
    </source>
</evidence>
<dbReference type="KEGG" id="sre:PTSG_00547"/>
<keyword evidence="5 6" id="KW-0539">Nucleus</keyword>
<dbReference type="OrthoDB" id="1421013at2759"/>
<dbReference type="EMBL" id="GL832955">
    <property type="protein sequence ID" value="EGD72524.1"/>
    <property type="molecule type" value="Genomic_DNA"/>
</dbReference>
<sequence>MEAVDKLDEALQRVDPIVRELTAADPAELRSRLTAVESAKMDLMTAYTMNSLFWMFLSSRGIDPKTHPVRKELDRIKEYMARVQKAENPDARDEAQPSVNKAAAKRFVKAALSNAGDNTGQEEQTAKKAKHSKQAGTPKSASKKKKKKKSKKSD</sequence>
<organism evidence="9">
    <name type="scientific">Salpingoeca rosetta (strain ATCC 50818 / BSB-021)</name>
    <dbReference type="NCBI Taxonomy" id="946362"/>
    <lineage>
        <taxon>Eukaryota</taxon>
        <taxon>Choanoflagellata</taxon>
        <taxon>Craspedida</taxon>
        <taxon>Salpingoecidae</taxon>
        <taxon>Salpingoeca</taxon>
    </lineage>
</organism>
<gene>
    <name evidence="8" type="ORF">PTSG_00547</name>
</gene>
<dbReference type="GO" id="GO:0005737">
    <property type="term" value="C:cytoplasm"/>
    <property type="evidence" value="ECO:0007669"/>
    <property type="project" value="UniProtKB-SubCell"/>
</dbReference>
<comment type="subunit">
    <text evidence="6">Monomer and homodimer.</text>
</comment>
<dbReference type="InterPro" id="IPR007146">
    <property type="entry name" value="Sas10/Utp3/C1D"/>
</dbReference>
<dbReference type="GO" id="GO:0010468">
    <property type="term" value="P:regulation of gene expression"/>
    <property type="evidence" value="ECO:0007669"/>
    <property type="project" value="TreeGrafter"/>
</dbReference>
<evidence type="ECO:0000256" key="7">
    <source>
        <dbReference type="SAM" id="MobiDB-lite"/>
    </source>
</evidence>
<dbReference type="GO" id="GO:0000460">
    <property type="term" value="P:maturation of 5.8S rRNA"/>
    <property type="evidence" value="ECO:0007669"/>
    <property type="project" value="TreeGrafter"/>
</dbReference>
<dbReference type="Pfam" id="PF04000">
    <property type="entry name" value="Sas10_Utp3"/>
    <property type="match status" value="1"/>
</dbReference>
<accession>F2TWS8</accession>
<protein>
    <recommendedName>
        <fullName evidence="6">Nuclear nucleic acid-binding protein C1D</fullName>
    </recommendedName>
</protein>
<name>F2TWS8_SALR5</name>
<feature type="region of interest" description="Disordered" evidence="7">
    <location>
        <begin position="83"/>
        <end position="154"/>
    </location>
</feature>
<dbReference type="InterPro" id="IPR011082">
    <property type="entry name" value="Exosome-assoc_fac/DNA_repair"/>
</dbReference>
<dbReference type="STRING" id="946362.F2TWS8"/>
<proteinExistence type="inferred from homology"/>
<comment type="similarity">
    <text evidence="2 6">Belongs to the C1D family.</text>
</comment>
<evidence type="ECO:0000256" key="2">
    <source>
        <dbReference type="ARBA" id="ARBA00009154"/>
    </source>
</evidence>
<dbReference type="PANTHER" id="PTHR15341">
    <property type="entry name" value="SUN-COR STEROID HORMONE RECEPTOR CO-REPRESSOR"/>
    <property type="match status" value="1"/>
</dbReference>
<feature type="compositionally biased region" description="Basic residues" evidence="7">
    <location>
        <begin position="141"/>
        <end position="154"/>
    </location>
</feature>
<dbReference type="GO" id="GO:0005730">
    <property type="term" value="C:nucleolus"/>
    <property type="evidence" value="ECO:0007669"/>
    <property type="project" value="UniProtKB-SubCell"/>
</dbReference>
<dbReference type="eggNOG" id="KOG4835">
    <property type="taxonomic scope" value="Eukaryota"/>
</dbReference>
<dbReference type="PANTHER" id="PTHR15341:SF3">
    <property type="entry name" value="NUCLEAR NUCLEIC ACID-BINDING PROTEIN C1D"/>
    <property type="match status" value="1"/>
</dbReference>
<evidence type="ECO:0000256" key="1">
    <source>
        <dbReference type="ARBA" id="ARBA00004123"/>
    </source>
</evidence>
<evidence type="ECO:0000313" key="8">
    <source>
        <dbReference type="EMBL" id="EGD72524.1"/>
    </source>
</evidence>
<evidence type="ECO:0000256" key="6">
    <source>
        <dbReference type="RuleBase" id="RU368003"/>
    </source>
</evidence>
<evidence type="ECO:0000313" key="9">
    <source>
        <dbReference type="Proteomes" id="UP000007799"/>
    </source>
</evidence>
<feature type="compositionally biased region" description="Basic and acidic residues" evidence="7">
    <location>
        <begin position="83"/>
        <end position="95"/>
    </location>
</feature>
<comment type="subcellular location">
    <subcellularLocation>
        <location evidence="6">Cytoplasm</location>
    </subcellularLocation>
    <subcellularLocation>
        <location evidence="6">Nucleus</location>
        <location evidence="6">Nucleolus</location>
    </subcellularLocation>
    <subcellularLocation>
        <location evidence="1 6">Nucleus</location>
    </subcellularLocation>
</comment>
<dbReference type="GeneID" id="16067520"/>
<dbReference type="AlphaFoldDB" id="F2TWS8"/>
<keyword evidence="6" id="KW-0238">DNA-binding</keyword>
<keyword evidence="3 6" id="KW-0698">rRNA processing</keyword>
<dbReference type="Proteomes" id="UP000007799">
    <property type="component" value="Unassembled WGS sequence"/>
</dbReference>
<evidence type="ECO:0000256" key="4">
    <source>
        <dbReference type="ARBA" id="ARBA00022884"/>
    </source>
</evidence>
<evidence type="ECO:0000256" key="3">
    <source>
        <dbReference type="ARBA" id="ARBA00022552"/>
    </source>
</evidence>
<dbReference type="RefSeq" id="XP_004999093.1">
    <property type="nucleotide sequence ID" value="XM_004999036.1"/>
</dbReference>
<keyword evidence="9" id="KW-1185">Reference proteome</keyword>
<dbReference type="GO" id="GO:0000178">
    <property type="term" value="C:exosome (RNase complex)"/>
    <property type="evidence" value="ECO:0007669"/>
    <property type="project" value="TreeGrafter"/>
</dbReference>
<dbReference type="FunCoup" id="F2TWS8">
    <property type="interactions" value="1217"/>
</dbReference>
<dbReference type="GO" id="GO:0003723">
    <property type="term" value="F:RNA binding"/>
    <property type="evidence" value="ECO:0007669"/>
    <property type="project" value="UniProtKB-UniRule"/>
</dbReference>
<keyword evidence="6" id="KW-0963">Cytoplasm</keyword>
<dbReference type="OMA" id="KRCQNIC"/>
<dbReference type="GO" id="GO:0003677">
    <property type="term" value="F:DNA binding"/>
    <property type="evidence" value="ECO:0007669"/>
    <property type="project" value="UniProtKB-KW"/>
</dbReference>